<name>A0A8S1JBJ7_9CHLO</name>
<reference evidence="1" key="1">
    <citation type="submission" date="2020-12" db="EMBL/GenBank/DDBJ databases">
        <authorList>
            <person name="Iha C."/>
        </authorList>
    </citation>
    <scope>NUCLEOTIDE SEQUENCE</scope>
</reference>
<dbReference type="OrthoDB" id="4405280at2759"/>
<organism evidence="1 2">
    <name type="scientific">Ostreobium quekettii</name>
    <dbReference type="NCBI Taxonomy" id="121088"/>
    <lineage>
        <taxon>Eukaryota</taxon>
        <taxon>Viridiplantae</taxon>
        <taxon>Chlorophyta</taxon>
        <taxon>core chlorophytes</taxon>
        <taxon>Ulvophyceae</taxon>
        <taxon>TCBD clade</taxon>
        <taxon>Bryopsidales</taxon>
        <taxon>Ostreobineae</taxon>
        <taxon>Ostreobiaceae</taxon>
        <taxon>Ostreobium</taxon>
    </lineage>
</organism>
<gene>
    <name evidence="1" type="ORF">OSTQU699_LOCUS10309</name>
</gene>
<keyword evidence="2" id="KW-1185">Reference proteome</keyword>
<protein>
    <submittedName>
        <fullName evidence="1">Uncharacterized protein</fullName>
    </submittedName>
</protein>
<accession>A0A8S1JBJ7</accession>
<dbReference type="EMBL" id="CAJHUC010002986">
    <property type="protein sequence ID" value="CAD7704956.1"/>
    <property type="molecule type" value="Genomic_DNA"/>
</dbReference>
<comment type="caution">
    <text evidence="1">The sequence shown here is derived from an EMBL/GenBank/DDBJ whole genome shotgun (WGS) entry which is preliminary data.</text>
</comment>
<sequence length="840" mass="89500">MGFGCPCAHEADCPCHPDDSWLKAGVCPKCPVFGCLECDPLKCDECKMCEPGAILSTDRKTCSCASCEVTGCAECDAEECDRCLVCGQGYELTVDRKCDWSECLVEHCEKCDPLNRYKCDTCNPFLVLSSDRKSCGCPECAIAGCEKCDPQKCDECLVCAGNEVPSADRSACGCECSISHCAVCGKDCDTCDKCDYGYEVFGDGAGCKCDRCEVPHCKECDPEDCLSCWACDAGYTFPAPVLSQRDSQDFAEYPPDHPGSSSDIAENSRVLAGYSRNFFEDSLDSYAVAGSCVCDGCAAPHCAACDPSNCSRCATCDVGFRMDKAGSCTCERCAVDRCMACDPHDCATCTACDPGFDLASDGSTCSCGDCAIPHCKTCDADDCGSCLECEDGYAAEYGAGCVCSACQVAHCQKCDSGNCAECAICEEGYSTSSDGLTCACDSCRSPNCDACADDCDICTACADGYVLEGSTCICGACGVAGCEECDPEDCGRCKKCVEGMEPDREGVCRCAGCGVDYCAQCSSTQCGVCEECAVYHELGWGGKSCECNCRSIVGCKEGACDENCRCNECYPPLQTSSCGYCLLGQSEPGCDWMWVDAKDDLSCADTCARRGANFPAAVNAAQEVNGPVNASVNASAVYPCFADIKGQEGIRPGQNIEEHTSSKAICNTEYNSQGLSGVWSDYRSKNSTSFFCVCQTESMPLRWVSKKVGQSTSQRVGQLTESEADGCREVCGTQGLFPIAFPGSHAHSRGRKMEFAVCRVKDSEHGTRERYSAKYYEGGVHAAMYSAGYNVQSEVWAGLCMTPTTFSKQYDCLCANDCHEADCGDVDRWSLGMDRSQIHG</sequence>
<evidence type="ECO:0000313" key="1">
    <source>
        <dbReference type="EMBL" id="CAD7704956.1"/>
    </source>
</evidence>
<dbReference type="Proteomes" id="UP000708148">
    <property type="component" value="Unassembled WGS sequence"/>
</dbReference>
<proteinExistence type="predicted"/>
<evidence type="ECO:0000313" key="2">
    <source>
        <dbReference type="Proteomes" id="UP000708148"/>
    </source>
</evidence>
<dbReference type="AlphaFoldDB" id="A0A8S1JBJ7"/>